<dbReference type="InterPro" id="IPR013087">
    <property type="entry name" value="Znf_C2H2_type"/>
</dbReference>
<feature type="domain" description="C2H2-type" evidence="2">
    <location>
        <begin position="468"/>
        <end position="492"/>
    </location>
</feature>
<dbReference type="PROSITE" id="PS00028">
    <property type="entry name" value="ZINC_FINGER_C2H2_1"/>
    <property type="match status" value="1"/>
</dbReference>
<name>A0A914QML5_9BILA</name>
<dbReference type="AlphaFoldDB" id="A0A914QML5"/>
<evidence type="ECO:0000259" key="2">
    <source>
        <dbReference type="PROSITE" id="PS00028"/>
    </source>
</evidence>
<sequence>MEEEGRTKVLPKSTMLAILNHCHAKKSKELTCVDYYLAAALDGFNELIRIVDHWLTTEEITVEESKNLKNGLKAGQEYLQTNFGMQLKTHNEVISHCIHHALNDPENDEFTTECDEHLSFCPKCEALTKLLNDMKHRIEKMVSNCDESIEEKYDMEFQEIEVHYAVFNILELKSHIVRSKISEMERAIDLSELDETKAYITLDYAHKLLPTKYRETQKDFFGKEGMSNHITHVQTVEDGESAELSFVHIIKENKQDSTAVIAIIVDVLKILKEKGITSVILRSDNAGCYHSKEVILSLAQISEQSGVKIAKFSFSEPQNGKGNSDRISALVKNKVRRYVRTGKNVCDEYEFFDALTETPGISYTTISVATVTRVEKQTIPTTALRGIASYYLFIPKENGIMVHRAANIGNGKLFKYNKSINKKLLQIPSLQKEKEKSFGKINNEDKWRSGKTRNKAKPTEEECQIFDCPNEGCDETFSSYGDYMRHIVFSGHGKVNRMRDFAAIVYQESVKQQKPVTYNIVQALNSERNVENTLTDETTPEKGWAHRKSKKLPDITKKATEYVRTKFNEGAVDKAKKWKPKAVAAAMKVAKDGDKKPLFKPNEILFAEQIQQLFSKFAALQKKSTNISKANKRKACEELESTLEKEEDDLECEKMDQITRDNRQINVITRARRQEMANQIDAASQSVYEMRNE</sequence>
<feature type="coiled-coil region" evidence="1">
    <location>
        <begin position="629"/>
        <end position="656"/>
    </location>
</feature>
<dbReference type="Proteomes" id="UP000887578">
    <property type="component" value="Unplaced"/>
</dbReference>
<accession>A0A914QML5</accession>
<protein>
    <submittedName>
        <fullName evidence="4">C2H2-type domain-containing protein</fullName>
    </submittedName>
</protein>
<evidence type="ECO:0000256" key="1">
    <source>
        <dbReference type="SAM" id="Coils"/>
    </source>
</evidence>
<dbReference type="WBParaSite" id="PDA_v2.g28600.t1">
    <property type="protein sequence ID" value="PDA_v2.g28600.t1"/>
    <property type="gene ID" value="PDA_v2.g28600"/>
</dbReference>
<dbReference type="PANTHER" id="PTHR33845:SF1">
    <property type="entry name" value="C2H2-TYPE DOMAIN-CONTAINING PROTEIN"/>
    <property type="match status" value="1"/>
</dbReference>
<evidence type="ECO:0000313" key="4">
    <source>
        <dbReference type="WBParaSite" id="PDA_v2.g28600.t1"/>
    </source>
</evidence>
<keyword evidence="3" id="KW-1185">Reference proteome</keyword>
<proteinExistence type="predicted"/>
<organism evidence="3 4">
    <name type="scientific">Panagrolaimus davidi</name>
    <dbReference type="NCBI Taxonomy" id="227884"/>
    <lineage>
        <taxon>Eukaryota</taxon>
        <taxon>Metazoa</taxon>
        <taxon>Ecdysozoa</taxon>
        <taxon>Nematoda</taxon>
        <taxon>Chromadorea</taxon>
        <taxon>Rhabditida</taxon>
        <taxon>Tylenchina</taxon>
        <taxon>Panagrolaimomorpha</taxon>
        <taxon>Panagrolaimoidea</taxon>
        <taxon>Panagrolaimidae</taxon>
        <taxon>Panagrolaimus</taxon>
    </lineage>
</organism>
<dbReference type="PANTHER" id="PTHR33845">
    <property type="entry name" value="C2H2-TYPE DOMAIN-CONTAINING PROTEIN"/>
    <property type="match status" value="1"/>
</dbReference>
<keyword evidence="1" id="KW-0175">Coiled coil</keyword>
<evidence type="ECO:0000313" key="3">
    <source>
        <dbReference type="Proteomes" id="UP000887578"/>
    </source>
</evidence>
<reference evidence="4" key="1">
    <citation type="submission" date="2022-11" db="UniProtKB">
        <authorList>
            <consortium name="WormBaseParasite"/>
        </authorList>
    </citation>
    <scope>IDENTIFICATION</scope>
</reference>
<feature type="coiled-coil region" evidence="1">
    <location>
        <begin position="124"/>
        <end position="151"/>
    </location>
</feature>